<name>A0A4Q2U8M6_9HYPH</name>
<feature type="region of interest" description="Disordered" evidence="1">
    <location>
        <begin position="1"/>
        <end position="21"/>
    </location>
</feature>
<protein>
    <submittedName>
        <fullName evidence="2">Uncharacterized protein</fullName>
    </submittedName>
</protein>
<dbReference type="Proteomes" id="UP000290759">
    <property type="component" value="Unassembled WGS sequence"/>
</dbReference>
<reference evidence="2 3" key="1">
    <citation type="submission" date="2018-12" db="EMBL/GenBank/DDBJ databases">
        <authorList>
            <person name="Grouzdev D.S."/>
            <person name="Krutkina M.S."/>
        </authorList>
    </citation>
    <scope>NUCLEOTIDE SEQUENCE [LARGE SCALE GENOMIC DNA]</scope>
    <source>
        <strain evidence="2 3">RmlP026</strain>
    </source>
</reference>
<keyword evidence="3" id="KW-1185">Reference proteome</keyword>
<reference evidence="2 3" key="2">
    <citation type="submission" date="2019-02" db="EMBL/GenBank/DDBJ databases">
        <title>'Lichenibacterium ramalinii' gen. nov. sp. nov., 'Lichenibacterium minor' gen. nov. sp. nov.</title>
        <authorList>
            <person name="Pankratov T."/>
        </authorList>
    </citation>
    <scope>NUCLEOTIDE SEQUENCE [LARGE SCALE GENOMIC DNA]</scope>
    <source>
        <strain evidence="2 3">RmlP026</strain>
    </source>
</reference>
<dbReference type="RefSeq" id="WP_129224932.1">
    <property type="nucleotide sequence ID" value="NZ_QYBB01000005.1"/>
</dbReference>
<accession>A0A4Q2U8M6</accession>
<evidence type="ECO:0000256" key="1">
    <source>
        <dbReference type="SAM" id="MobiDB-lite"/>
    </source>
</evidence>
<dbReference type="EMBL" id="QYBB01000005">
    <property type="protein sequence ID" value="RYC32850.1"/>
    <property type="molecule type" value="Genomic_DNA"/>
</dbReference>
<comment type="caution">
    <text evidence="2">The sequence shown here is derived from an EMBL/GenBank/DDBJ whole genome shotgun (WGS) entry which is preliminary data.</text>
</comment>
<sequence length="62" mass="6140">MKTLPGRNGTEATKEGCSDGGVGSVAVAAGRMLEVDLSNLEVQGRGEHAGACGGIGHGVAFR</sequence>
<dbReference type="AlphaFoldDB" id="A0A4Q2U8M6"/>
<evidence type="ECO:0000313" key="3">
    <source>
        <dbReference type="Proteomes" id="UP000290759"/>
    </source>
</evidence>
<evidence type="ECO:0000313" key="2">
    <source>
        <dbReference type="EMBL" id="RYC32850.1"/>
    </source>
</evidence>
<organism evidence="2 3">
    <name type="scientific">Lichenibacterium minor</name>
    <dbReference type="NCBI Taxonomy" id="2316528"/>
    <lineage>
        <taxon>Bacteria</taxon>
        <taxon>Pseudomonadati</taxon>
        <taxon>Pseudomonadota</taxon>
        <taxon>Alphaproteobacteria</taxon>
        <taxon>Hyphomicrobiales</taxon>
        <taxon>Lichenihabitantaceae</taxon>
        <taxon>Lichenibacterium</taxon>
    </lineage>
</organism>
<proteinExistence type="predicted"/>
<gene>
    <name evidence="2" type="ORF">D3273_07150</name>
</gene>